<dbReference type="EMBL" id="MU128932">
    <property type="protein sequence ID" value="KAF9517427.1"/>
    <property type="molecule type" value="Genomic_DNA"/>
</dbReference>
<accession>A0A9P6B4U7</accession>
<organism evidence="2 3">
    <name type="scientific">Hydnum rufescens UP504</name>
    <dbReference type="NCBI Taxonomy" id="1448309"/>
    <lineage>
        <taxon>Eukaryota</taxon>
        <taxon>Fungi</taxon>
        <taxon>Dikarya</taxon>
        <taxon>Basidiomycota</taxon>
        <taxon>Agaricomycotina</taxon>
        <taxon>Agaricomycetes</taxon>
        <taxon>Cantharellales</taxon>
        <taxon>Hydnaceae</taxon>
        <taxon>Hydnum</taxon>
    </lineage>
</organism>
<name>A0A9P6B4U7_9AGAM</name>
<keyword evidence="3" id="KW-1185">Reference proteome</keyword>
<keyword evidence="1" id="KW-0732">Signal</keyword>
<evidence type="ECO:0000313" key="3">
    <source>
        <dbReference type="Proteomes" id="UP000886523"/>
    </source>
</evidence>
<feature type="signal peptide" evidence="1">
    <location>
        <begin position="1"/>
        <end position="22"/>
    </location>
</feature>
<evidence type="ECO:0000256" key="1">
    <source>
        <dbReference type="SAM" id="SignalP"/>
    </source>
</evidence>
<sequence length="168" mass="17557">MKFSCNLLVIAVGSMLFSSTRARVAAPQAVDLIPRSGNLDTRTGDCIEVHVYIREESPTAYGDCATFQLWRNGVQVGAEEQCQNLGSAGGTFDVGFSDGTTASTSGTGEWISVSGVSSNLNLVARNARGSDSAVSVSEYELAGNTANHDAAGCTGYSNARLCDFQPVC</sequence>
<protein>
    <submittedName>
        <fullName evidence="2">Uncharacterized protein</fullName>
    </submittedName>
</protein>
<evidence type="ECO:0000313" key="2">
    <source>
        <dbReference type="EMBL" id="KAF9517427.1"/>
    </source>
</evidence>
<comment type="caution">
    <text evidence="2">The sequence shown here is derived from an EMBL/GenBank/DDBJ whole genome shotgun (WGS) entry which is preliminary data.</text>
</comment>
<feature type="chain" id="PRO_5040385308" evidence="1">
    <location>
        <begin position="23"/>
        <end position="168"/>
    </location>
</feature>
<proteinExistence type="predicted"/>
<reference evidence="2" key="1">
    <citation type="journal article" date="2020" name="Nat. Commun.">
        <title>Large-scale genome sequencing of mycorrhizal fungi provides insights into the early evolution of symbiotic traits.</title>
        <authorList>
            <person name="Miyauchi S."/>
            <person name="Kiss E."/>
            <person name="Kuo A."/>
            <person name="Drula E."/>
            <person name="Kohler A."/>
            <person name="Sanchez-Garcia M."/>
            <person name="Morin E."/>
            <person name="Andreopoulos B."/>
            <person name="Barry K.W."/>
            <person name="Bonito G."/>
            <person name="Buee M."/>
            <person name="Carver A."/>
            <person name="Chen C."/>
            <person name="Cichocki N."/>
            <person name="Clum A."/>
            <person name="Culley D."/>
            <person name="Crous P.W."/>
            <person name="Fauchery L."/>
            <person name="Girlanda M."/>
            <person name="Hayes R.D."/>
            <person name="Keri Z."/>
            <person name="LaButti K."/>
            <person name="Lipzen A."/>
            <person name="Lombard V."/>
            <person name="Magnuson J."/>
            <person name="Maillard F."/>
            <person name="Murat C."/>
            <person name="Nolan M."/>
            <person name="Ohm R.A."/>
            <person name="Pangilinan J."/>
            <person name="Pereira M.F."/>
            <person name="Perotto S."/>
            <person name="Peter M."/>
            <person name="Pfister S."/>
            <person name="Riley R."/>
            <person name="Sitrit Y."/>
            <person name="Stielow J.B."/>
            <person name="Szollosi G."/>
            <person name="Zifcakova L."/>
            <person name="Stursova M."/>
            <person name="Spatafora J.W."/>
            <person name="Tedersoo L."/>
            <person name="Vaario L.M."/>
            <person name="Yamada A."/>
            <person name="Yan M."/>
            <person name="Wang P."/>
            <person name="Xu J."/>
            <person name="Bruns T."/>
            <person name="Baldrian P."/>
            <person name="Vilgalys R."/>
            <person name="Dunand C."/>
            <person name="Henrissat B."/>
            <person name="Grigoriev I.V."/>
            <person name="Hibbett D."/>
            <person name="Nagy L.G."/>
            <person name="Martin F.M."/>
        </authorList>
    </citation>
    <scope>NUCLEOTIDE SEQUENCE</scope>
    <source>
        <strain evidence="2">UP504</strain>
    </source>
</reference>
<dbReference type="Proteomes" id="UP000886523">
    <property type="component" value="Unassembled WGS sequence"/>
</dbReference>
<gene>
    <name evidence="2" type="ORF">BS47DRAFT_1339846</name>
</gene>
<dbReference type="AlphaFoldDB" id="A0A9P6B4U7"/>